<gene>
    <name evidence="3" type="ORF">LCGC14_0534300</name>
</gene>
<comment type="caution">
    <text evidence="3">The sequence shown here is derived from an EMBL/GenBank/DDBJ whole genome shotgun (WGS) entry which is preliminary data.</text>
</comment>
<evidence type="ECO:0000256" key="2">
    <source>
        <dbReference type="SAM" id="MobiDB-lite"/>
    </source>
</evidence>
<dbReference type="EMBL" id="LAZR01000702">
    <property type="protein sequence ID" value="KKN60231.1"/>
    <property type="molecule type" value="Genomic_DNA"/>
</dbReference>
<evidence type="ECO:0000313" key="3">
    <source>
        <dbReference type="EMBL" id="KKN60231.1"/>
    </source>
</evidence>
<reference evidence="3" key="1">
    <citation type="journal article" date="2015" name="Nature">
        <title>Complex archaea that bridge the gap between prokaryotes and eukaryotes.</title>
        <authorList>
            <person name="Spang A."/>
            <person name="Saw J.H."/>
            <person name="Jorgensen S.L."/>
            <person name="Zaremba-Niedzwiedzka K."/>
            <person name="Martijn J."/>
            <person name="Lind A.E."/>
            <person name="van Eijk R."/>
            <person name="Schleper C."/>
            <person name="Guy L."/>
            <person name="Ettema T.J."/>
        </authorList>
    </citation>
    <scope>NUCLEOTIDE SEQUENCE</scope>
</reference>
<organism evidence="3">
    <name type="scientific">marine sediment metagenome</name>
    <dbReference type="NCBI Taxonomy" id="412755"/>
    <lineage>
        <taxon>unclassified sequences</taxon>
        <taxon>metagenomes</taxon>
        <taxon>ecological metagenomes</taxon>
    </lineage>
</organism>
<dbReference type="AlphaFoldDB" id="A0A0F9UG67"/>
<keyword evidence="1" id="KW-0175">Coiled coil</keyword>
<sequence>MSNMFNAAKEAAKPKASPKKGSKVEVTITGLRELAALKDVIKAIEASVETLDGELKEKTADHFATEGARTGTKPANFNGIDVGASASCQLRKRTSRSVLTDAECELLDERGVPYDTSEDITTTYIINPEYKDDDKLLGRVSKALEGVKGIPSDFLEYQEGTPKRTVTDESMAAAFAEKDKDTILELISVVGTLANRMKFEGNLDEAMDVVKELLG</sequence>
<protein>
    <submittedName>
        <fullName evidence="3">Uncharacterized protein</fullName>
    </submittedName>
</protein>
<feature type="coiled-coil region" evidence="1">
    <location>
        <begin position="34"/>
        <end position="61"/>
    </location>
</feature>
<name>A0A0F9UG67_9ZZZZ</name>
<feature type="region of interest" description="Disordered" evidence="2">
    <location>
        <begin position="1"/>
        <end position="23"/>
    </location>
</feature>
<proteinExistence type="predicted"/>
<accession>A0A0F9UG67</accession>
<evidence type="ECO:0000256" key="1">
    <source>
        <dbReference type="SAM" id="Coils"/>
    </source>
</evidence>